<reference evidence="1 2" key="1">
    <citation type="submission" date="2021-06" db="EMBL/GenBank/DDBJ databases">
        <authorList>
            <person name="Kallberg Y."/>
            <person name="Tangrot J."/>
            <person name="Rosling A."/>
        </authorList>
    </citation>
    <scope>NUCLEOTIDE SEQUENCE [LARGE SCALE GENOMIC DNA]</scope>
    <source>
        <strain evidence="1 2">120-4 pot B 10/14</strain>
    </source>
</reference>
<gene>
    <name evidence="1" type="ORF">GMARGA_LOCUS39978</name>
</gene>
<feature type="non-terminal residue" evidence="1">
    <location>
        <position position="1"/>
    </location>
</feature>
<proteinExistence type="predicted"/>
<accession>A0ABN7X8D6</accession>
<protein>
    <submittedName>
        <fullName evidence="1">38981_t:CDS:1</fullName>
    </submittedName>
</protein>
<evidence type="ECO:0000313" key="1">
    <source>
        <dbReference type="EMBL" id="CAG8849983.1"/>
    </source>
</evidence>
<dbReference type="Proteomes" id="UP000789901">
    <property type="component" value="Unassembled WGS sequence"/>
</dbReference>
<keyword evidence="2" id="KW-1185">Reference proteome</keyword>
<sequence>SDFDLALVVLRKQKEYKSAASTLRQFSKVNKKSNRTKCNLRAKIPKELCKEEMSKEDELNQIREIIEDAITKVEKKVLPSKDIKNELGKQNSRSNEYRDLKAIKLLSILISTIRKNRDSRSVADWRKWKID</sequence>
<dbReference type="EMBL" id="CAJVQB010098928">
    <property type="protein sequence ID" value="CAG8849983.1"/>
    <property type="molecule type" value="Genomic_DNA"/>
</dbReference>
<comment type="caution">
    <text evidence="1">The sequence shown here is derived from an EMBL/GenBank/DDBJ whole genome shotgun (WGS) entry which is preliminary data.</text>
</comment>
<evidence type="ECO:0000313" key="2">
    <source>
        <dbReference type="Proteomes" id="UP000789901"/>
    </source>
</evidence>
<name>A0ABN7X8D6_GIGMA</name>
<organism evidence="1 2">
    <name type="scientific">Gigaspora margarita</name>
    <dbReference type="NCBI Taxonomy" id="4874"/>
    <lineage>
        <taxon>Eukaryota</taxon>
        <taxon>Fungi</taxon>
        <taxon>Fungi incertae sedis</taxon>
        <taxon>Mucoromycota</taxon>
        <taxon>Glomeromycotina</taxon>
        <taxon>Glomeromycetes</taxon>
        <taxon>Diversisporales</taxon>
        <taxon>Gigasporaceae</taxon>
        <taxon>Gigaspora</taxon>
    </lineage>
</organism>